<protein>
    <submittedName>
        <fullName evidence="4">Uncharacterized protein</fullName>
    </submittedName>
</protein>
<feature type="compositionally biased region" description="Low complexity" evidence="1">
    <location>
        <begin position="41"/>
        <end position="61"/>
    </location>
</feature>
<evidence type="ECO:0000256" key="2">
    <source>
        <dbReference type="SAM" id="Phobius"/>
    </source>
</evidence>
<keyword evidence="3" id="KW-1185">Reference proteome</keyword>
<keyword evidence="2" id="KW-0812">Transmembrane</keyword>
<dbReference type="WBParaSite" id="PDA_v2.g5757.t1">
    <property type="protein sequence ID" value="PDA_v2.g5757.t1"/>
    <property type="gene ID" value="PDA_v2.g5757"/>
</dbReference>
<keyword evidence="2" id="KW-1133">Transmembrane helix</keyword>
<proteinExistence type="predicted"/>
<evidence type="ECO:0000313" key="3">
    <source>
        <dbReference type="Proteomes" id="UP000887578"/>
    </source>
</evidence>
<reference evidence="4" key="1">
    <citation type="submission" date="2022-11" db="UniProtKB">
        <authorList>
            <consortium name="WormBaseParasite"/>
        </authorList>
    </citation>
    <scope>IDENTIFICATION</scope>
</reference>
<evidence type="ECO:0000313" key="4">
    <source>
        <dbReference type="WBParaSite" id="PDA_v2.g5757.t1"/>
    </source>
</evidence>
<accession>A0A914QPU6</accession>
<organism evidence="3 4">
    <name type="scientific">Panagrolaimus davidi</name>
    <dbReference type="NCBI Taxonomy" id="227884"/>
    <lineage>
        <taxon>Eukaryota</taxon>
        <taxon>Metazoa</taxon>
        <taxon>Ecdysozoa</taxon>
        <taxon>Nematoda</taxon>
        <taxon>Chromadorea</taxon>
        <taxon>Rhabditida</taxon>
        <taxon>Tylenchina</taxon>
        <taxon>Panagrolaimomorpha</taxon>
        <taxon>Panagrolaimoidea</taxon>
        <taxon>Panagrolaimidae</taxon>
        <taxon>Panagrolaimus</taxon>
    </lineage>
</organism>
<feature type="region of interest" description="Disordered" evidence="1">
    <location>
        <begin position="41"/>
        <end position="71"/>
    </location>
</feature>
<feature type="transmembrane region" description="Helical" evidence="2">
    <location>
        <begin position="12"/>
        <end position="35"/>
    </location>
</feature>
<keyword evidence="2" id="KW-0472">Membrane</keyword>
<sequence>MLTFDFLDPECLKLFAFIPLFFHLIFISATFISCCEKGSNSSRRQYYSRNSSSSQTSSSSENSRKRRRRRVVTVAPRPVVHVQAPPVVYPAPLFGGYGYGGYRGYSRCSRPYGYGGFGGYGGYRRCHRPSGYGYRHCSRPTYVRNVRRGC</sequence>
<evidence type="ECO:0000256" key="1">
    <source>
        <dbReference type="SAM" id="MobiDB-lite"/>
    </source>
</evidence>
<dbReference type="AlphaFoldDB" id="A0A914QPU6"/>
<name>A0A914QPU6_9BILA</name>
<dbReference type="Proteomes" id="UP000887578">
    <property type="component" value="Unplaced"/>
</dbReference>